<evidence type="ECO:0000313" key="1">
    <source>
        <dbReference type="EMBL" id="SOO23633.1"/>
    </source>
</evidence>
<dbReference type="Proteomes" id="UP000234345">
    <property type="component" value="Unassembled WGS sequence"/>
</dbReference>
<dbReference type="AlphaFoldDB" id="A0A7Z7J0L7"/>
<name>A0A7Z7J0L7_XANCH</name>
<organism evidence="1 2">
    <name type="scientific">Xanthomonas campestris pv. phaseoli</name>
    <dbReference type="NCBI Taxonomy" id="317013"/>
    <lineage>
        <taxon>Bacteria</taxon>
        <taxon>Pseudomonadati</taxon>
        <taxon>Pseudomonadota</taxon>
        <taxon>Gammaproteobacteria</taxon>
        <taxon>Lysobacterales</taxon>
        <taxon>Lysobacteraceae</taxon>
        <taxon>Xanthomonas</taxon>
    </lineage>
</organism>
<sequence length="88" mass="9608">MSGKNACRIKAMRMGPTAPQRVLWVIFPTRVRAMQLASTGRIKLRAALSKTLIAIMTRHSRTSRGGRRRAGDAGDRIAGVFRGVVEGC</sequence>
<evidence type="ECO:0000313" key="2">
    <source>
        <dbReference type="Proteomes" id="UP000234345"/>
    </source>
</evidence>
<proteinExistence type="predicted"/>
<reference evidence="1 2" key="1">
    <citation type="submission" date="2017-10" db="EMBL/GenBank/DDBJ databases">
        <authorList>
            <person name="Regsiter A."/>
            <person name="William W."/>
        </authorList>
    </citation>
    <scope>NUCLEOTIDE SEQUENCE [LARGE SCALE GENOMIC DNA]</scope>
    <source>
        <strain evidence="1 2">CFBP6991</strain>
    </source>
</reference>
<accession>A0A7Z7J0L7</accession>
<protein>
    <submittedName>
        <fullName evidence="1">Uncharacterized protein</fullName>
    </submittedName>
</protein>
<dbReference type="EMBL" id="OCZC01000055">
    <property type="protein sequence ID" value="SOO23633.1"/>
    <property type="molecule type" value="Genomic_DNA"/>
</dbReference>
<comment type="caution">
    <text evidence="1">The sequence shown here is derived from an EMBL/GenBank/DDBJ whole genome shotgun (WGS) entry which is preliminary data.</text>
</comment>
<gene>
    <name evidence="1" type="ORF">XFF6991_290040</name>
</gene>